<dbReference type="RefSeq" id="WP_148637987.1">
    <property type="nucleotide sequence ID" value="NZ_VSLA01000025.1"/>
</dbReference>
<dbReference type="SUPFAM" id="SSF52499">
    <property type="entry name" value="Isochorismatase-like hydrolases"/>
    <property type="match status" value="1"/>
</dbReference>
<dbReference type="CDD" id="cd00431">
    <property type="entry name" value="cysteine_hydrolases"/>
    <property type="match status" value="1"/>
</dbReference>
<dbReference type="AlphaFoldDB" id="A0A5D0WJL6"/>
<feature type="domain" description="Isochorismatase-like" evidence="3">
    <location>
        <begin position="3"/>
        <end position="173"/>
    </location>
</feature>
<dbReference type="Proteomes" id="UP000322619">
    <property type="component" value="Unassembled WGS sequence"/>
</dbReference>
<comment type="similarity">
    <text evidence="1">Belongs to the isochorismatase family.</text>
</comment>
<evidence type="ECO:0000313" key="4">
    <source>
        <dbReference type="EMBL" id="TYC84500.1"/>
    </source>
</evidence>
<dbReference type="PANTHER" id="PTHR43540">
    <property type="entry name" value="PEROXYUREIDOACRYLATE/UREIDOACRYLATE AMIDOHYDROLASE-RELATED"/>
    <property type="match status" value="1"/>
</dbReference>
<dbReference type="InterPro" id="IPR050272">
    <property type="entry name" value="Isochorismatase-like_hydrls"/>
</dbReference>
<organism evidence="4 5">
    <name type="scientific">Acetobacterium wieringae</name>
    <dbReference type="NCBI Taxonomy" id="52694"/>
    <lineage>
        <taxon>Bacteria</taxon>
        <taxon>Bacillati</taxon>
        <taxon>Bacillota</taxon>
        <taxon>Clostridia</taxon>
        <taxon>Eubacteriales</taxon>
        <taxon>Eubacteriaceae</taxon>
        <taxon>Acetobacterium</taxon>
    </lineage>
</organism>
<dbReference type="PANTHER" id="PTHR43540:SF6">
    <property type="entry name" value="ISOCHORISMATASE-LIKE DOMAIN-CONTAINING PROTEIN"/>
    <property type="match status" value="1"/>
</dbReference>
<dbReference type="InterPro" id="IPR036380">
    <property type="entry name" value="Isochorismatase-like_sf"/>
</dbReference>
<evidence type="ECO:0000256" key="2">
    <source>
        <dbReference type="ARBA" id="ARBA00022801"/>
    </source>
</evidence>
<keyword evidence="2 4" id="KW-0378">Hydrolase</keyword>
<comment type="caution">
    <text evidence="4">The sequence shown here is derived from an EMBL/GenBank/DDBJ whole genome shotgun (WGS) entry which is preliminary data.</text>
</comment>
<dbReference type="Gene3D" id="3.40.50.850">
    <property type="entry name" value="Isochorismatase-like"/>
    <property type="match status" value="1"/>
</dbReference>
<dbReference type="EMBL" id="VSLA01000025">
    <property type="protein sequence ID" value="TYC84500.1"/>
    <property type="molecule type" value="Genomic_DNA"/>
</dbReference>
<sequence>MKSILLVIDYQHDFVDGALGFPQAVLLEEPIAQKIMAYRQKGQEILFTYDTHTADYLNTQEGRNLPVVHCIKGTPGWELYGKVAKLRWDTDTCIEKIAFGSLELAEFLAANHYDQVELVGVVSNICLISDAVLAKAALPEAEIIVDASCVASNDDCLNAAALDVMASMQIRIINRRANG</sequence>
<name>A0A5D0WJL6_9FIRM</name>
<protein>
    <submittedName>
        <fullName evidence="4">Cysteine hydrolase</fullName>
    </submittedName>
</protein>
<dbReference type="InterPro" id="IPR000868">
    <property type="entry name" value="Isochorismatase-like_dom"/>
</dbReference>
<proteinExistence type="inferred from homology"/>
<dbReference type="Pfam" id="PF00857">
    <property type="entry name" value="Isochorismatase"/>
    <property type="match status" value="1"/>
</dbReference>
<evidence type="ECO:0000259" key="3">
    <source>
        <dbReference type="Pfam" id="PF00857"/>
    </source>
</evidence>
<evidence type="ECO:0000313" key="5">
    <source>
        <dbReference type="Proteomes" id="UP000322619"/>
    </source>
</evidence>
<gene>
    <name evidence="4" type="ORF">FXB42_12095</name>
</gene>
<accession>A0A5D0WJL6</accession>
<evidence type="ECO:0000256" key="1">
    <source>
        <dbReference type="ARBA" id="ARBA00006336"/>
    </source>
</evidence>
<reference evidence="4 5" key="1">
    <citation type="submission" date="2019-08" db="EMBL/GenBank/DDBJ databases">
        <title>Isolation and enrichment of carboxydotrophic bacteria from anaerobic sludge for the production of bio-based chemicals from syngas.</title>
        <authorList>
            <person name="Antares A.L."/>
            <person name="Moreira J."/>
            <person name="Diender M."/>
            <person name="Parshina S.N."/>
            <person name="Stams A.J.M."/>
            <person name="Alves M."/>
            <person name="Alves J.I."/>
            <person name="Sousa D.Z."/>
        </authorList>
    </citation>
    <scope>NUCLEOTIDE SEQUENCE [LARGE SCALE GENOMIC DNA]</scope>
    <source>
        <strain evidence="4 5">JM</strain>
    </source>
</reference>
<dbReference type="GO" id="GO:0016787">
    <property type="term" value="F:hydrolase activity"/>
    <property type="evidence" value="ECO:0007669"/>
    <property type="project" value="UniProtKB-KW"/>
</dbReference>